<dbReference type="AlphaFoldDB" id="A0A0E9PAZ4"/>
<sequence length="50" mass="6054">MMVTIICESMICQKEKLKTTKCCTFLKNILRKKYKYFCMKKMFQLFGLCL</sequence>
<protein>
    <submittedName>
        <fullName evidence="1">Uncharacterized protein</fullName>
    </submittedName>
</protein>
<organism evidence="1">
    <name type="scientific">Anguilla anguilla</name>
    <name type="common">European freshwater eel</name>
    <name type="synonym">Muraena anguilla</name>
    <dbReference type="NCBI Taxonomy" id="7936"/>
    <lineage>
        <taxon>Eukaryota</taxon>
        <taxon>Metazoa</taxon>
        <taxon>Chordata</taxon>
        <taxon>Craniata</taxon>
        <taxon>Vertebrata</taxon>
        <taxon>Euteleostomi</taxon>
        <taxon>Actinopterygii</taxon>
        <taxon>Neopterygii</taxon>
        <taxon>Teleostei</taxon>
        <taxon>Anguilliformes</taxon>
        <taxon>Anguillidae</taxon>
        <taxon>Anguilla</taxon>
    </lineage>
</organism>
<reference evidence="1" key="2">
    <citation type="journal article" date="2015" name="Fish Shellfish Immunol.">
        <title>Early steps in the European eel (Anguilla anguilla)-Vibrio vulnificus interaction in the gills: Role of the RtxA13 toxin.</title>
        <authorList>
            <person name="Callol A."/>
            <person name="Pajuelo D."/>
            <person name="Ebbesson L."/>
            <person name="Teles M."/>
            <person name="MacKenzie S."/>
            <person name="Amaro C."/>
        </authorList>
    </citation>
    <scope>NUCLEOTIDE SEQUENCE</scope>
</reference>
<evidence type="ECO:0000313" key="1">
    <source>
        <dbReference type="EMBL" id="JAH01018.1"/>
    </source>
</evidence>
<name>A0A0E9PAZ4_ANGAN</name>
<accession>A0A0E9PAZ4</accession>
<dbReference type="EMBL" id="GBXM01107559">
    <property type="protein sequence ID" value="JAH01018.1"/>
    <property type="molecule type" value="Transcribed_RNA"/>
</dbReference>
<reference evidence="1" key="1">
    <citation type="submission" date="2014-11" db="EMBL/GenBank/DDBJ databases">
        <authorList>
            <person name="Amaro Gonzalez C."/>
        </authorList>
    </citation>
    <scope>NUCLEOTIDE SEQUENCE</scope>
</reference>
<proteinExistence type="predicted"/>